<gene>
    <name evidence="1" type="ORF">RJ640_012465</name>
</gene>
<dbReference type="EMBL" id="JAVXUO010002106">
    <property type="protein sequence ID" value="KAK2976179.1"/>
    <property type="molecule type" value="Genomic_DNA"/>
</dbReference>
<reference evidence="1" key="1">
    <citation type="submission" date="2022-12" db="EMBL/GenBank/DDBJ databases">
        <title>Draft genome assemblies for two species of Escallonia (Escalloniales).</title>
        <authorList>
            <person name="Chanderbali A."/>
            <person name="Dervinis C."/>
            <person name="Anghel I."/>
            <person name="Soltis D."/>
            <person name="Soltis P."/>
            <person name="Zapata F."/>
        </authorList>
    </citation>
    <scope>NUCLEOTIDE SEQUENCE</scope>
    <source>
        <strain evidence="1">UCBG92.1500</strain>
        <tissue evidence="1">Leaf</tissue>
    </source>
</reference>
<keyword evidence="2" id="KW-1185">Reference proteome</keyword>
<proteinExistence type="predicted"/>
<evidence type="ECO:0000313" key="1">
    <source>
        <dbReference type="EMBL" id="KAK2976179.1"/>
    </source>
</evidence>
<dbReference type="Proteomes" id="UP001187471">
    <property type="component" value="Unassembled WGS sequence"/>
</dbReference>
<sequence length="204" mass="22249">MVIQEALKLAGGFDFPDIFPSLTFFHSIRREKPALEEIHCKVSIILQEIIKDHTPENDPSPVIVNVPLQPKSASPKLVSSSESTVPVFSTSAMVSTSLMQLMTMKQARLATGIFQKKKVPPIGPNSSLVPGHPNTTHDYEAVPSGVGPPNPSFSLILHIQMDSCSNLLVMDDDFANEDDFVTKADDNTSPKMMDVDSVTKMAEV</sequence>
<dbReference type="AlphaFoldDB" id="A0AA88R1I7"/>
<accession>A0AA88R1I7</accession>
<name>A0AA88R1I7_9ASTE</name>
<comment type="caution">
    <text evidence="1">The sequence shown here is derived from an EMBL/GenBank/DDBJ whole genome shotgun (WGS) entry which is preliminary data.</text>
</comment>
<evidence type="ECO:0000313" key="2">
    <source>
        <dbReference type="Proteomes" id="UP001187471"/>
    </source>
</evidence>
<protein>
    <submittedName>
        <fullName evidence="1">Uncharacterized protein</fullName>
    </submittedName>
</protein>
<organism evidence="1 2">
    <name type="scientific">Escallonia rubra</name>
    <dbReference type="NCBI Taxonomy" id="112253"/>
    <lineage>
        <taxon>Eukaryota</taxon>
        <taxon>Viridiplantae</taxon>
        <taxon>Streptophyta</taxon>
        <taxon>Embryophyta</taxon>
        <taxon>Tracheophyta</taxon>
        <taxon>Spermatophyta</taxon>
        <taxon>Magnoliopsida</taxon>
        <taxon>eudicotyledons</taxon>
        <taxon>Gunneridae</taxon>
        <taxon>Pentapetalae</taxon>
        <taxon>asterids</taxon>
        <taxon>campanulids</taxon>
        <taxon>Escalloniales</taxon>
        <taxon>Escalloniaceae</taxon>
        <taxon>Escallonia</taxon>
    </lineage>
</organism>